<dbReference type="Proteomes" id="UP000215086">
    <property type="component" value="Chromosome"/>
</dbReference>
<protein>
    <submittedName>
        <fullName evidence="1">Uncharacterized protein</fullName>
    </submittedName>
</protein>
<evidence type="ECO:0000313" key="2">
    <source>
        <dbReference type="Proteomes" id="UP000215086"/>
    </source>
</evidence>
<organism evidence="1 2">
    <name type="scientific">Thermogutta terrifontis</name>
    <dbReference type="NCBI Taxonomy" id="1331910"/>
    <lineage>
        <taxon>Bacteria</taxon>
        <taxon>Pseudomonadati</taxon>
        <taxon>Planctomycetota</taxon>
        <taxon>Planctomycetia</taxon>
        <taxon>Pirellulales</taxon>
        <taxon>Thermoguttaceae</taxon>
        <taxon>Thermogutta</taxon>
    </lineage>
</organism>
<evidence type="ECO:0000313" key="1">
    <source>
        <dbReference type="EMBL" id="ASV73522.1"/>
    </source>
</evidence>
<reference evidence="1 2" key="1">
    <citation type="journal article" name="Front. Microbiol.">
        <title>Sugar Metabolism of the First Thermophilic Planctomycete Thermogutta terrifontis: Comparative Genomic and Transcriptomic Approaches.</title>
        <authorList>
            <person name="Elcheninov A.G."/>
            <person name="Menzel P."/>
            <person name="Gudbergsdottir S.R."/>
            <person name="Slesarev A.I."/>
            <person name="Kadnikov V.V."/>
            <person name="Krogh A."/>
            <person name="Bonch-Osmolovskaya E.A."/>
            <person name="Peng X."/>
            <person name="Kublanov I.V."/>
        </authorList>
    </citation>
    <scope>NUCLEOTIDE SEQUENCE [LARGE SCALE GENOMIC DNA]</scope>
    <source>
        <strain evidence="1 2">R1</strain>
    </source>
</reference>
<keyword evidence="2" id="KW-1185">Reference proteome</keyword>
<name>A0A286RC29_9BACT</name>
<sequence length="44" mass="4510">MTHPPSPGTTSVPLRITFFANGHNMGSPVGAIHELPLPGLTSDG</sequence>
<dbReference type="KEGG" id="ttf:THTE_0920"/>
<proteinExistence type="predicted"/>
<dbReference type="EMBL" id="CP018477">
    <property type="protein sequence ID" value="ASV73522.1"/>
    <property type="molecule type" value="Genomic_DNA"/>
</dbReference>
<accession>A0A286RC29</accession>
<dbReference type="AlphaFoldDB" id="A0A286RC29"/>
<gene>
    <name evidence="1" type="ORF">THTE_0920</name>
</gene>